<protein>
    <submittedName>
        <fullName evidence="1">Uncharacterized protein</fullName>
    </submittedName>
</protein>
<accession>M4B7R9</accession>
<dbReference type="EMBL" id="JH597876">
    <property type="status" value="NOT_ANNOTATED_CDS"/>
    <property type="molecule type" value="Genomic_DNA"/>
</dbReference>
<keyword evidence="2" id="KW-1185">Reference proteome</keyword>
<dbReference type="STRING" id="559515.M4B7R9"/>
<dbReference type="AlphaFoldDB" id="M4B7R9"/>
<dbReference type="VEuPathDB" id="FungiDB:HpaG802321"/>
<organism evidence="1 2">
    <name type="scientific">Hyaloperonospora arabidopsidis (strain Emoy2)</name>
    <name type="common">Downy mildew agent</name>
    <name type="synonym">Peronospora arabidopsidis</name>
    <dbReference type="NCBI Taxonomy" id="559515"/>
    <lineage>
        <taxon>Eukaryota</taxon>
        <taxon>Sar</taxon>
        <taxon>Stramenopiles</taxon>
        <taxon>Oomycota</taxon>
        <taxon>Peronosporomycetes</taxon>
        <taxon>Peronosporales</taxon>
        <taxon>Peronosporaceae</taxon>
        <taxon>Hyaloperonospora</taxon>
    </lineage>
</organism>
<dbReference type="Proteomes" id="UP000011713">
    <property type="component" value="Unassembled WGS sequence"/>
</dbReference>
<reference evidence="1" key="2">
    <citation type="submission" date="2015-06" db="UniProtKB">
        <authorList>
            <consortium name="EnsemblProtists"/>
        </authorList>
    </citation>
    <scope>IDENTIFICATION</scope>
    <source>
        <strain evidence="1">Emoy2</strain>
    </source>
</reference>
<evidence type="ECO:0000313" key="1">
    <source>
        <dbReference type="EnsemblProtists" id="HpaP802321"/>
    </source>
</evidence>
<dbReference type="EnsemblProtists" id="HpaT802321">
    <property type="protein sequence ID" value="HpaP802321"/>
    <property type="gene ID" value="HpaG802321"/>
</dbReference>
<name>M4B7R9_HYAAE</name>
<reference evidence="2" key="1">
    <citation type="journal article" date="2010" name="Science">
        <title>Signatures of adaptation to obligate biotrophy in the Hyaloperonospora arabidopsidis genome.</title>
        <authorList>
            <person name="Baxter L."/>
            <person name="Tripathy S."/>
            <person name="Ishaque N."/>
            <person name="Boot N."/>
            <person name="Cabral A."/>
            <person name="Kemen E."/>
            <person name="Thines M."/>
            <person name="Ah-Fong A."/>
            <person name="Anderson R."/>
            <person name="Badejoko W."/>
            <person name="Bittner-Eddy P."/>
            <person name="Boore J.L."/>
            <person name="Chibucos M.C."/>
            <person name="Coates M."/>
            <person name="Dehal P."/>
            <person name="Delehaunty K."/>
            <person name="Dong S."/>
            <person name="Downton P."/>
            <person name="Dumas B."/>
            <person name="Fabro G."/>
            <person name="Fronick C."/>
            <person name="Fuerstenberg S.I."/>
            <person name="Fulton L."/>
            <person name="Gaulin E."/>
            <person name="Govers F."/>
            <person name="Hughes L."/>
            <person name="Humphray S."/>
            <person name="Jiang R.H."/>
            <person name="Judelson H."/>
            <person name="Kamoun S."/>
            <person name="Kyung K."/>
            <person name="Meijer H."/>
            <person name="Minx P."/>
            <person name="Morris P."/>
            <person name="Nelson J."/>
            <person name="Phuntumart V."/>
            <person name="Qutob D."/>
            <person name="Rehmany A."/>
            <person name="Rougon-Cardoso A."/>
            <person name="Ryden P."/>
            <person name="Torto-Alalibo T."/>
            <person name="Studholme D."/>
            <person name="Wang Y."/>
            <person name="Win J."/>
            <person name="Wood J."/>
            <person name="Clifton S.W."/>
            <person name="Rogers J."/>
            <person name="Van den Ackerveken G."/>
            <person name="Jones J.D."/>
            <person name="McDowell J.M."/>
            <person name="Beynon J."/>
            <person name="Tyler B.M."/>
        </authorList>
    </citation>
    <scope>NUCLEOTIDE SEQUENCE [LARGE SCALE GENOMIC DNA]</scope>
    <source>
        <strain evidence="2">Emoy2</strain>
    </source>
</reference>
<dbReference type="HOGENOM" id="CLU_2488181_0_0_1"/>
<sequence>MFGGGYAIGYLFGPFPSLEDITGIKAVSGAPKYKGEYSLVRSRTFGRCVPEKKARPVLDRHCGSRAQASTALYLASCTLTSVVFIML</sequence>
<proteinExistence type="predicted"/>
<evidence type="ECO:0000313" key="2">
    <source>
        <dbReference type="Proteomes" id="UP000011713"/>
    </source>
</evidence>
<dbReference type="InParanoid" id="M4B7R9"/>